<dbReference type="Pfam" id="PF11392">
    <property type="entry name" value="AllH"/>
    <property type="match status" value="1"/>
</dbReference>
<reference evidence="2" key="1">
    <citation type="submission" date="2017-09" db="EMBL/GenBank/DDBJ databases">
        <title>FDA dAtabase for Regulatory Grade micrObial Sequences (FDA-ARGOS): Supporting development and validation of Infectious Disease Dx tests.</title>
        <authorList>
            <person name="Minogue T."/>
            <person name="Wolcott M."/>
            <person name="Wasieloski L."/>
            <person name="Aguilar W."/>
            <person name="Moore D."/>
            <person name="Tallon L."/>
            <person name="Sadzewicz L."/>
            <person name="Ott S."/>
            <person name="Zhao X."/>
            <person name="Nagaraj S."/>
            <person name="Vavikolanu K."/>
            <person name="Aluvathingal J."/>
            <person name="Nadendla S."/>
            <person name="Sichtig H."/>
        </authorList>
    </citation>
    <scope>NUCLEOTIDE SEQUENCE [LARGE SCALE GENOMIC DNA]</scope>
    <source>
        <strain evidence="2">FDAARGOS_387</strain>
    </source>
</reference>
<dbReference type="AlphaFoldDB" id="A0A2C6DGT4"/>
<dbReference type="EMBL" id="PDDX01000001">
    <property type="protein sequence ID" value="PHI30416.1"/>
    <property type="molecule type" value="Genomic_DNA"/>
</dbReference>
<gene>
    <name evidence="1" type="ORF">CRN84_14260</name>
</gene>
<accession>A0A2C6DGT4</accession>
<keyword evidence="2" id="KW-1185">Reference proteome</keyword>
<organism evidence="1 2">
    <name type="scientific">Budvicia aquatica</name>
    <dbReference type="NCBI Taxonomy" id="82979"/>
    <lineage>
        <taxon>Bacteria</taxon>
        <taxon>Pseudomonadati</taxon>
        <taxon>Pseudomonadota</taxon>
        <taxon>Gammaproteobacteria</taxon>
        <taxon>Enterobacterales</taxon>
        <taxon>Budviciaceae</taxon>
        <taxon>Budvicia</taxon>
    </lineage>
</organism>
<evidence type="ECO:0000313" key="2">
    <source>
        <dbReference type="Proteomes" id="UP000224974"/>
    </source>
</evidence>
<sequence length="296" mass="32792">MVRNVMQQANILFTPLAASLNTQGIKGRITCHSIYSKAINLCVGENKLLTIQRTGQGISPFGIVLTEDEFLYLADELSPGQVGEINHQGIIFGALNIALPKRYLDLQVQTNGEVRRECFFRSVAQSGGETGLYGDLAQALQTPLNSELIEIQRRIIYWLEGETVSWEDLIGKGPGLTPSMDDTLIGILLMIYSDCRLAQRLQQSDFFTAEEFRHLDKLTTIVSVNYLQCAAQGVFSTPLLHLSRAICGYSVSDEIKTKRRVEQILSLGHHSGADTLLGVGLVCLALNEYINKPYIK</sequence>
<dbReference type="InterPro" id="IPR021530">
    <property type="entry name" value="AllH-like"/>
</dbReference>
<comment type="caution">
    <text evidence="1">The sequence shown here is derived from an EMBL/GenBank/DDBJ whole genome shotgun (WGS) entry which is preliminary data.</text>
</comment>
<dbReference type="STRING" id="1111728.GCA_000427805_04242"/>
<dbReference type="Proteomes" id="UP000224974">
    <property type="component" value="Unassembled WGS sequence"/>
</dbReference>
<dbReference type="OrthoDB" id="4933449at2"/>
<evidence type="ECO:0000313" key="1">
    <source>
        <dbReference type="EMBL" id="PHI30416.1"/>
    </source>
</evidence>
<name>A0A2C6DGT4_9GAMM</name>
<proteinExistence type="predicted"/>
<protein>
    <submittedName>
        <fullName evidence="1">DUF2877 domain-containing protein</fullName>
    </submittedName>
</protein>